<feature type="domain" description="Dual OB-containing" evidence="1">
    <location>
        <begin position="3"/>
        <end position="210"/>
    </location>
</feature>
<dbReference type="Proteomes" id="UP001560573">
    <property type="component" value="Unassembled WGS sequence"/>
</dbReference>
<protein>
    <recommendedName>
        <fullName evidence="1">Dual OB-containing domain-containing protein</fullName>
    </recommendedName>
</protein>
<organism evidence="2 3">
    <name type="scientific">Danxiaibacter flavus</name>
    <dbReference type="NCBI Taxonomy" id="3049108"/>
    <lineage>
        <taxon>Bacteria</taxon>
        <taxon>Pseudomonadati</taxon>
        <taxon>Bacteroidota</taxon>
        <taxon>Chitinophagia</taxon>
        <taxon>Chitinophagales</taxon>
        <taxon>Chitinophagaceae</taxon>
        <taxon>Danxiaibacter</taxon>
    </lineage>
</organism>
<dbReference type="InterPro" id="IPR054335">
    <property type="entry name" value="DuOB_dom"/>
</dbReference>
<keyword evidence="3" id="KW-1185">Reference proteome</keyword>
<proteinExistence type="predicted"/>
<dbReference type="EMBL" id="JAULBC010000007">
    <property type="protein sequence ID" value="MEX6689681.1"/>
    <property type="molecule type" value="Genomic_DNA"/>
</dbReference>
<evidence type="ECO:0000313" key="3">
    <source>
        <dbReference type="Proteomes" id="UP001560573"/>
    </source>
</evidence>
<name>A0ABV3ZIF7_9BACT</name>
<comment type="caution">
    <text evidence="2">The sequence shown here is derived from an EMBL/GenBank/DDBJ whole genome shotgun (WGS) entry which is preliminary data.</text>
</comment>
<accession>A0ABV3ZIF7</accession>
<sequence>MKKRVLLLAVSCKTGGLCPGGIDLGDPSKWIRIVKDDGRAGAVQGYEIDFGKPLDIIEFEGRSMPQGKQIENWVIDNNSCKKKESYGPDQTKEVLDWAYQQYSYNDFWGNYKAYLNEEEFNAIDVPSESILKVSDIDIYRNNNDKWKTDFNWHKARFKIKGVSMTDPDFYNNGSVHIDNAYIVTSIPKEIDDWINHSTGEKQAYKFVSKIYKI</sequence>
<dbReference type="Pfam" id="PF22557">
    <property type="entry name" value="DuOB"/>
    <property type="match status" value="1"/>
</dbReference>
<gene>
    <name evidence="2" type="ORF">QTN47_19405</name>
</gene>
<dbReference type="RefSeq" id="WP_369331090.1">
    <property type="nucleotide sequence ID" value="NZ_JAULBC010000007.1"/>
</dbReference>
<evidence type="ECO:0000259" key="1">
    <source>
        <dbReference type="Pfam" id="PF22557"/>
    </source>
</evidence>
<evidence type="ECO:0000313" key="2">
    <source>
        <dbReference type="EMBL" id="MEX6689681.1"/>
    </source>
</evidence>
<reference evidence="2 3" key="1">
    <citation type="submission" date="2023-07" db="EMBL/GenBank/DDBJ databases">
        <authorList>
            <person name="Lian W.-H."/>
        </authorList>
    </citation>
    <scope>NUCLEOTIDE SEQUENCE [LARGE SCALE GENOMIC DNA]</scope>
    <source>
        <strain evidence="2 3">SYSU DXS3180</strain>
    </source>
</reference>